<reference evidence="10 11" key="1">
    <citation type="submission" date="2022-05" db="EMBL/GenBank/DDBJ databases">
        <authorList>
            <consortium name="Genoscope - CEA"/>
            <person name="William W."/>
        </authorList>
    </citation>
    <scope>NUCLEOTIDE SEQUENCE [LARGE SCALE GENOMIC DNA]</scope>
</reference>
<comment type="caution">
    <text evidence="10">The sequence shown here is derived from an EMBL/GenBank/DDBJ whole genome shotgun (WGS) entry which is preliminary data.</text>
</comment>
<dbReference type="FunFam" id="1.10.10.10:FF:000027">
    <property type="entry name" value="Heat shock transcription factor 1"/>
    <property type="match status" value="1"/>
</dbReference>
<dbReference type="GO" id="GO:0003700">
    <property type="term" value="F:DNA-binding transcription factor activity"/>
    <property type="evidence" value="ECO:0007669"/>
    <property type="project" value="InterPro"/>
</dbReference>
<keyword evidence="4" id="KW-0238">DNA-binding</keyword>
<dbReference type="AlphaFoldDB" id="A0AAU9VZQ7"/>
<keyword evidence="3" id="KW-0805">Transcription regulation</keyword>
<proteinExistence type="inferred from homology"/>
<feature type="domain" description="HSF-type DNA-binding" evidence="9">
    <location>
        <begin position="59"/>
        <end position="83"/>
    </location>
</feature>
<dbReference type="Proteomes" id="UP001159428">
    <property type="component" value="Unassembled WGS sequence"/>
</dbReference>
<comment type="subcellular location">
    <subcellularLocation>
        <location evidence="1">Nucleus</location>
    </subcellularLocation>
</comment>
<keyword evidence="11" id="KW-1185">Reference proteome</keyword>
<feature type="compositionally biased region" description="Low complexity" evidence="8">
    <location>
        <begin position="492"/>
        <end position="502"/>
    </location>
</feature>
<organism evidence="10 11">
    <name type="scientific">Pocillopora meandrina</name>
    <dbReference type="NCBI Taxonomy" id="46732"/>
    <lineage>
        <taxon>Eukaryota</taxon>
        <taxon>Metazoa</taxon>
        <taxon>Cnidaria</taxon>
        <taxon>Anthozoa</taxon>
        <taxon>Hexacorallia</taxon>
        <taxon>Scleractinia</taxon>
        <taxon>Astrocoeniina</taxon>
        <taxon>Pocilloporidae</taxon>
        <taxon>Pocillopora</taxon>
    </lineage>
</organism>
<dbReference type="Gene3D" id="1.10.10.10">
    <property type="entry name" value="Winged helix-like DNA-binding domain superfamily/Winged helix DNA-binding domain"/>
    <property type="match status" value="1"/>
</dbReference>
<feature type="compositionally biased region" description="Basic and acidic residues" evidence="8">
    <location>
        <begin position="222"/>
        <end position="233"/>
    </location>
</feature>
<dbReference type="SUPFAM" id="SSF46785">
    <property type="entry name" value="Winged helix' DNA-binding domain"/>
    <property type="match status" value="1"/>
</dbReference>
<evidence type="ECO:0000256" key="1">
    <source>
        <dbReference type="ARBA" id="ARBA00004123"/>
    </source>
</evidence>
<keyword evidence="5" id="KW-0804">Transcription</keyword>
<evidence type="ECO:0000256" key="8">
    <source>
        <dbReference type="SAM" id="MobiDB-lite"/>
    </source>
</evidence>
<sequence>MPMKTGDGDSSGIPSNVPAFLVKLWKLVEDPQYEEHISWNKNGSGFLVHDQATFAREILPKYFKHNNFASFVRQLNMYGFRKVIGAEQGGLRSEKDEWEFFNGNFNKYHPELLENVKRKATPEEKKMRTEDVSKVLNDVQDMKGRQDEMTMKLDQIKRENVTLWNELVDLRQKHQRQQQIVNKLFQYLMRLMYQNDKLTNRKRQVIFSAPLLLMLQDSTEEQSSKRGRYEYRDTSGPSSGQPPPSYSAQRPSTQTLTISDISNTSSSSIPATSGPLITALPDEDNISHARPVIRFPEESVPSSQPIVSSPVSSSAPTYPQASVVQPCFSTGVVTFPEEQNQTTVVHPTHVMEPPQSYDEHHNIKNNPLMRRISQEDIGPDRNFIGEQVDYNSQMLENIQYQLSNHPMILDNSLFYDVFGHDGAPGAPGQDPLDALADRAAASPLPGVGQSSSQGGHELVQYGVQGSGASSTSQRGHPRPRDHEDQYVRRDWGQGQQAQQQPGHDVQHFFNG</sequence>
<evidence type="ECO:0000256" key="4">
    <source>
        <dbReference type="ARBA" id="ARBA00023125"/>
    </source>
</evidence>
<feature type="region of interest" description="Disordered" evidence="8">
    <location>
        <begin position="442"/>
        <end position="511"/>
    </location>
</feature>
<feature type="region of interest" description="Disordered" evidence="8">
    <location>
        <begin position="218"/>
        <end position="254"/>
    </location>
</feature>
<dbReference type="PROSITE" id="PS00434">
    <property type="entry name" value="HSF_DOMAIN"/>
    <property type="match status" value="1"/>
</dbReference>
<dbReference type="GO" id="GO:0043565">
    <property type="term" value="F:sequence-specific DNA binding"/>
    <property type="evidence" value="ECO:0007669"/>
    <property type="project" value="InterPro"/>
</dbReference>
<keyword evidence="6" id="KW-0539">Nucleus</keyword>
<accession>A0AAU9VZQ7</accession>
<dbReference type="Pfam" id="PF00447">
    <property type="entry name" value="HSF_DNA-bind"/>
    <property type="match status" value="1"/>
</dbReference>
<feature type="compositionally biased region" description="Basic and acidic residues" evidence="8">
    <location>
        <begin position="478"/>
        <end position="491"/>
    </location>
</feature>
<gene>
    <name evidence="10" type="ORF">PMEA_00028590</name>
</gene>
<dbReference type="InterPro" id="IPR036390">
    <property type="entry name" value="WH_DNA-bd_sf"/>
</dbReference>
<dbReference type="PANTHER" id="PTHR10015">
    <property type="entry name" value="HEAT SHOCK TRANSCRIPTION FACTOR"/>
    <property type="match status" value="1"/>
</dbReference>
<evidence type="ECO:0000256" key="5">
    <source>
        <dbReference type="ARBA" id="ARBA00023163"/>
    </source>
</evidence>
<evidence type="ECO:0000256" key="3">
    <source>
        <dbReference type="ARBA" id="ARBA00023015"/>
    </source>
</evidence>
<evidence type="ECO:0000256" key="2">
    <source>
        <dbReference type="ARBA" id="ARBA00006403"/>
    </source>
</evidence>
<evidence type="ECO:0000313" key="11">
    <source>
        <dbReference type="Proteomes" id="UP001159428"/>
    </source>
</evidence>
<protein>
    <recommendedName>
        <fullName evidence="9">HSF-type DNA-binding domain-containing protein</fullName>
    </recommendedName>
</protein>
<dbReference type="EMBL" id="CALNXJ010000006">
    <property type="protein sequence ID" value="CAH3042113.1"/>
    <property type="molecule type" value="Genomic_DNA"/>
</dbReference>
<dbReference type="SMART" id="SM00415">
    <property type="entry name" value="HSF"/>
    <property type="match status" value="1"/>
</dbReference>
<name>A0AAU9VZQ7_9CNID</name>
<dbReference type="GO" id="GO:0005634">
    <property type="term" value="C:nucleus"/>
    <property type="evidence" value="ECO:0007669"/>
    <property type="project" value="UniProtKB-SubCell"/>
</dbReference>
<dbReference type="PRINTS" id="PR00056">
    <property type="entry name" value="HSFDOMAIN"/>
</dbReference>
<dbReference type="InterPro" id="IPR000232">
    <property type="entry name" value="HSF_DNA-bd"/>
</dbReference>
<comment type="similarity">
    <text evidence="2 7">Belongs to the HSF family.</text>
</comment>
<evidence type="ECO:0000256" key="7">
    <source>
        <dbReference type="RuleBase" id="RU004020"/>
    </source>
</evidence>
<dbReference type="PANTHER" id="PTHR10015:SF427">
    <property type="entry name" value="HEAT SHOCK FACTOR PROTEIN"/>
    <property type="match status" value="1"/>
</dbReference>
<dbReference type="InterPro" id="IPR036388">
    <property type="entry name" value="WH-like_DNA-bd_sf"/>
</dbReference>
<evidence type="ECO:0000256" key="6">
    <source>
        <dbReference type="ARBA" id="ARBA00023242"/>
    </source>
</evidence>
<evidence type="ECO:0000313" key="10">
    <source>
        <dbReference type="EMBL" id="CAH3042113.1"/>
    </source>
</evidence>
<evidence type="ECO:0000259" key="9">
    <source>
        <dbReference type="PROSITE" id="PS00434"/>
    </source>
</evidence>